<comment type="caution">
    <text evidence="1">The sequence shown here is derived from an EMBL/GenBank/DDBJ whole genome shotgun (WGS) entry which is preliminary data.</text>
</comment>
<dbReference type="EMBL" id="JBGNUJ010000006">
    <property type="protein sequence ID" value="KAL3958525.1"/>
    <property type="molecule type" value="Genomic_DNA"/>
</dbReference>
<evidence type="ECO:0000313" key="1">
    <source>
        <dbReference type="EMBL" id="KAL3958525.1"/>
    </source>
</evidence>
<keyword evidence="2" id="KW-1185">Reference proteome</keyword>
<evidence type="ECO:0000313" key="2">
    <source>
        <dbReference type="Proteomes" id="UP001638806"/>
    </source>
</evidence>
<sequence>MRKLNYCIQCLDQVKNFSPVINSALNLLTRELAAIGMGLDMPSPRQSEPYPASRPEMSMPGSVYPQADEPRQMPPLRIRCSNQH</sequence>
<gene>
    <name evidence="1" type="ORF">ACCO45_006687</name>
</gene>
<dbReference type="Proteomes" id="UP001638806">
    <property type="component" value="Unassembled WGS sequence"/>
</dbReference>
<proteinExistence type="predicted"/>
<organism evidence="1 2">
    <name type="scientific">Purpureocillium lilacinum</name>
    <name type="common">Paecilomyces lilacinus</name>
    <dbReference type="NCBI Taxonomy" id="33203"/>
    <lineage>
        <taxon>Eukaryota</taxon>
        <taxon>Fungi</taxon>
        <taxon>Dikarya</taxon>
        <taxon>Ascomycota</taxon>
        <taxon>Pezizomycotina</taxon>
        <taxon>Sordariomycetes</taxon>
        <taxon>Hypocreomycetidae</taxon>
        <taxon>Hypocreales</taxon>
        <taxon>Ophiocordycipitaceae</taxon>
        <taxon>Purpureocillium</taxon>
    </lineage>
</organism>
<protein>
    <submittedName>
        <fullName evidence="1">Uncharacterized protein</fullName>
    </submittedName>
</protein>
<reference evidence="1" key="1">
    <citation type="submission" date="2024-12" db="EMBL/GenBank/DDBJ databases">
        <title>Comparative genomics and development of molecular markers within Purpureocillium lilacinum and among Purpureocillium species.</title>
        <authorList>
            <person name="Yeh Z.-Y."/>
            <person name="Ni N.-T."/>
            <person name="Lo P.-H."/>
            <person name="Mushyakhwo K."/>
            <person name="Lin C.-F."/>
            <person name="Nai Y.-S."/>
        </authorList>
    </citation>
    <scope>NUCLEOTIDE SEQUENCE</scope>
    <source>
        <strain evidence="1">NCHU-NPUST-175</strain>
    </source>
</reference>
<accession>A0ACC4DQ80</accession>
<name>A0ACC4DQ80_PURLI</name>